<reference evidence="2 3" key="1">
    <citation type="journal article" date="2013" name="J. Virol.">
        <title>Insights into head-tailed viruses infecting extremely halophilic archaea.</title>
        <authorList>
            <person name="Pietila M.K."/>
            <person name="Laurinmaki P."/>
            <person name="Russell D.A."/>
            <person name="Ko C.C."/>
            <person name="Jacobs-Sera D."/>
            <person name="Butcher S.J."/>
            <person name="Bamford D.H."/>
            <person name="Hendrix R.W."/>
        </authorList>
    </citation>
    <scope>NUCLEOTIDE SEQUENCE [LARGE SCALE GENOMIC DNA]</scope>
</reference>
<feature type="region of interest" description="Disordered" evidence="1">
    <location>
        <begin position="225"/>
        <end position="251"/>
    </location>
</feature>
<organism evidence="2 3">
    <name type="scientific">Haloarcula vallismortis tailed virus 1</name>
    <dbReference type="NCBI Taxonomy" id="1262528"/>
    <lineage>
        <taxon>Viruses</taxon>
        <taxon>Duplodnaviria</taxon>
        <taxon>Heunggongvirae</taxon>
        <taxon>Uroviricota</taxon>
        <taxon>Caudoviricetes</taxon>
        <taxon>Thumleimavirales</taxon>
        <taxon>Druskaviridae</taxon>
        <taxon>Tredecimvirus</taxon>
        <taxon>Tredecimvirus thailandense</taxon>
        <taxon>Tredecimvirus HVTV1</taxon>
    </lineage>
</organism>
<protein>
    <submittedName>
        <fullName evidence="2">Tail assembly chaperone</fullName>
    </submittedName>
</protein>
<dbReference type="RefSeq" id="YP_007379034.1">
    <property type="nucleotide sequence ID" value="NC_020158.1"/>
</dbReference>
<dbReference type="Proteomes" id="UP000011137">
    <property type="component" value="Segment"/>
</dbReference>
<gene>
    <name evidence="2" type="primary">130</name>
    <name evidence="2" type="ORF">HVTV1_130</name>
</gene>
<dbReference type="KEGG" id="vg:14477370"/>
<evidence type="ECO:0000313" key="2">
    <source>
        <dbReference type="EMBL" id="AGC34499.1"/>
    </source>
</evidence>
<feature type="compositionally biased region" description="Basic and acidic residues" evidence="1">
    <location>
        <begin position="225"/>
        <end position="238"/>
    </location>
</feature>
<evidence type="ECO:0000313" key="3">
    <source>
        <dbReference type="Proteomes" id="UP000011137"/>
    </source>
</evidence>
<evidence type="ECO:0000256" key="1">
    <source>
        <dbReference type="SAM" id="MobiDB-lite"/>
    </source>
</evidence>
<dbReference type="GeneID" id="14477370"/>
<dbReference type="EMBL" id="KC117377">
    <property type="protein sequence ID" value="AGC34499.1"/>
    <property type="molecule type" value="Genomic_DNA"/>
</dbReference>
<proteinExistence type="predicted"/>
<sequence length="251" mass="29046">MTGQNDIPEEYEDLEMGGRQDVLVSEDVEREYIEHDGKLFWFDFGEMTWDQKTDIIDENLDVDQNSGEMDLDMKGYYRDVMEEVIVDSSVDGSITTMLRGMEANFGQKLQALDHVPQPGAVMEDVEEGKVRAAIRGRNVDDDSAALFRREAVEMLLTKEVGLNLRDIRGWHERSVRTERRTDFVAAVRRWVPWCDDPEPKRTVETTNVRGLSEGQVMRLLVLHDEHEQMKEEEAEKERKRARRKAGGLNNN</sequence>
<keyword evidence="3" id="KW-1185">Reference proteome</keyword>
<dbReference type="OrthoDB" id="29929at10239"/>
<name>L7TH07_9CAUD</name>
<accession>L7TH07</accession>